<evidence type="ECO:0000313" key="1">
    <source>
        <dbReference type="EMBL" id="MFC7081683.1"/>
    </source>
</evidence>
<evidence type="ECO:0000313" key="2">
    <source>
        <dbReference type="Proteomes" id="UP001596407"/>
    </source>
</evidence>
<accession>A0ABD5WRF6</accession>
<reference evidence="1 2" key="1">
    <citation type="journal article" date="2019" name="Int. J. Syst. Evol. Microbiol.">
        <title>The Global Catalogue of Microorganisms (GCM) 10K type strain sequencing project: providing services to taxonomists for standard genome sequencing and annotation.</title>
        <authorList>
            <consortium name="The Broad Institute Genomics Platform"/>
            <consortium name="The Broad Institute Genome Sequencing Center for Infectious Disease"/>
            <person name="Wu L."/>
            <person name="Ma J."/>
        </authorList>
    </citation>
    <scope>NUCLEOTIDE SEQUENCE [LARGE SCALE GENOMIC DNA]</scope>
    <source>
        <strain evidence="1 2">DT72</strain>
    </source>
</reference>
<dbReference type="EMBL" id="JBHSZH010000005">
    <property type="protein sequence ID" value="MFC7081683.1"/>
    <property type="molecule type" value="Genomic_DNA"/>
</dbReference>
<dbReference type="RefSeq" id="WP_276280372.1">
    <property type="nucleotide sequence ID" value="NZ_CP119809.1"/>
</dbReference>
<sequence length="178" mass="19895">MAKYDENAEVTGRYIHAFINSTGEISSIFEKKTREMFQEVIGDVDPEGWYKTGEVAEVFQRILDDVGAQTMKVGGEASGKEVPIPDDATLEEAYGAILGAHKEVFKGSDMEYPGGKYLYELDGRSARLGADEAFLLPKPFAKGVHTAMIEEYGPEDAIPEFEEVEPKDREQFAWEVTW</sequence>
<organism evidence="1 2">
    <name type="scientific">Halorussus caseinilyticus</name>
    <dbReference type="NCBI Taxonomy" id="3034025"/>
    <lineage>
        <taxon>Archaea</taxon>
        <taxon>Methanobacteriati</taxon>
        <taxon>Methanobacteriota</taxon>
        <taxon>Stenosarchaea group</taxon>
        <taxon>Halobacteria</taxon>
        <taxon>Halobacteriales</taxon>
        <taxon>Haladaptataceae</taxon>
        <taxon>Halorussus</taxon>
    </lineage>
</organism>
<name>A0ABD5WRF6_9EURY</name>
<dbReference type="GeneID" id="79305003"/>
<dbReference type="Proteomes" id="UP001596407">
    <property type="component" value="Unassembled WGS sequence"/>
</dbReference>
<proteinExistence type="predicted"/>
<keyword evidence="2" id="KW-1185">Reference proteome</keyword>
<dbReference type="AlphaFoldDB" id="A0ABD5WRF6"/>
<gene>
    <name evidence="1" type="ORF">ACFQJ6_17835</name>
</gene>
<protein>
    <submittedName>
        <fullName evidence="1">Uncharacterized protein</fullName>
    </submittedName>
</protein>
<comment type="caution">
    <text evidence="1">The sequence shown here is derived from an EMBL/GenBank/DDBJ whole genome shotgun (WGS) entry which is preliminary data.</text>
</comment>